<evidence type="ECO:0008006" key="6">
    <source>
        <dbReference type="Google" id="ProtNLM"/>
    </source>
</evidence>
<accession>A0ABM5BBV9</accession>
<dbReference type="PRINTS" id="PR00190">
    <property type="entry name" value="ACTIN"/>
</dbReference>
<dbReference type="Proteomes" id="UP001652581">
    <property type="component" value="Chromosome 15"/>
</dbReference>
<feature type="coiled-coil region" evidence="2">
    <location>
        <begin position="59"/>
        <end position="86"/>
    </location>
</feature>
<dbReference type="SMART" id="SM00268">
    <property type="entry name" value="ACTIN"/>
    <property type="match status" value="1"/>
</dbReference>
<organism evidence="4 5">
    <name type="scientific">Vicugna pacos</name>
    <name type="common">Alpaca</name>
    <name type="synonym">Lama pacos</name>
    <dbReference type="NCBI Taxonomy" id="30538"/>
    <lineage>
        <taxon>Eukaryota</taxon>
        <taxon>Metazoa</taxon>
        <taxon>Chordata</taxon>
        <taxon>Craniata</taxon>
        <taxon>Vertebrata</taxon>
        <taxon>Euteleostomi</taxon>
        <taxon>Mammalia</taxon>
        <taxon>Eutheria</taxon>
        <taxon>Laurasiatheria</taxon>
        <taxon>Artiodactyla</taxon>
        <taxon>Tylopoda</taxon>
        <taxon>Camelidae</taxon>
        <taxon>Vicugna</taxon>
    </lineage>
</organism>
<sequence length="3126" mass="317915">MKIMGMLSCRYVLGCTGYENTTILEIYELLAASWGASRFLLFVWRTVCAVKPPKPQVPLRQMAEKIKNVEEKSRELAENISAWKQKENLKTVDKDNEYLNNIIQITLAKLQAARGQDAKSPHSGLATEPEAGRPAADSQTFGLAPGPVTAHDTLSCVDGAGPTDTFGPVTVPQSGEPDEADFFPDEEGLATEPEAGRPAADSQTFGLAPGPVTAHDTLSCVDGAGPTDTFGPVTVPQSGEPDEADVFSDKEGLATEPEAGRPAADSQTFGLAPGPVTAHDTLSCVDGAGPTDTFGPVTVPQSGEPDEADVFSDKEGLATEPEAGRPAADSQTFGLAPGPVTAHDTLSCVDGAGPTDTFGPVTVPQSGEPDEADVFSDKEGLATEPEAGRPAADSQTFGLAPGPVTAHDTLSCVDGAGPTDTFGPVTVPQSGEPDEADVFSDKEGLATEPEAGRPAADSQTFGLAPGPVTAHDTLSCVDGAGPTDTFGPVTVPQSGEPDEADVFSDKEGLATEPEAGRPAADSQTFGLAPGPVTAHDTLSCVDGAGPTDTFGPVTVPQSGEPDEADVFSDKEGLATEPEAGRPAADSQTFGLAPGPVTAHDTLSCVDGAGPTDTFGPVTVPQSGEPDEADVFSDKEGLATEPEAGRPAADSQTFGLAPGPVTAHDTLSCVDGAGPTDTFGPVTVPQSGEPDEADVFSDKEGLATEPEAGRPAADSQTFGLAPGPVTAHDTLSCVDGAGPTDTFGPVTVPQSGEPDEADVFSDKEGLATEPEAGRPAADSQTFGLAPGPVTAHDTLSCVDGAGPTDTFGPVTVPQSGEPDEADVFSDKEGLATEPEAGRPAADSQTFGLAPGPVTAHDTLSCVDGAGPTDTFGPVTVPQSGEPDEADVFSDKEGLATEPEAGRPAADSQTFGLAPGPVTAHDTLSCVDGAGPTDTFGPVTVPQSGEPDEADVFSDKEGLATEPEAGRPAADSQTFGLAPGPVTAHDTLSCVDGAGPTDTFGPVTVPQSGEPDEADVFSDKEGLATEPEAGRPAADSQTFGLAPGPVTAHDTLSCVDGAGPTDTFGPVTVPQSGEPDEADVFSDKEGLATEPEAGRPAADSQTFGLAPGPVTAHDTLSCVDGAGPTDTFGPVTVPQSGEPDEADVFSDKEGLATEPEAGRPAADSQTFGLAPGPVTAHDTLSCVDGAGPTDTFGPVTVPQSGEPDEADVFSDKEGLATEPEAGRPAADSQTFGLAPGPVTAHDTLSCVDGAGPTDTFGPVTVPQSGEPDEADVFSDKEGLATEPEAGRPAADSQTFGLAPGPVTAHDTLSCVDGAGPTDTFGPVTVPQSGEPDEADVFSDKEGLATEPEAGRPAADSQTFGLAPGPVTAHDTLSCVDGAGPTDTFGPVTVPQSGEPDEADVFSDKEGLATEPEAGRPAADSQTFGLAPGPVTAHDTLSCVDGAGPTDTFGPVTVPQSGEPDEADVFSDKEGLATEPEAGRPAADSQTFGLAPGPVTAHDTLSCVDGAGPTDTFGPVTVPQSGEPDEADVFSDKEGLATEPEAGRPAADSQTFGLAPGPVTAHDTLSCVDGAGPTDTFGPVTVPQSGEPDEADVFSDKEGLATEPEAGRPAADSQTFGLAPGPVTAHDTLSCVDGAGPTDTFGPVTVPQSGEPDEADVFSDKEGLATEPEAGRPAADSQTFGLAPGPVTAHDTLSCVDGAGPTDTFGPVTVPQSGEPDEADVFSDKEGLATEPEAGRPAADSQTFGLAPGPVTAHDTLSCVDGAGPTDTFGPVTVPQSGEPDEADVFSDKEGLATEPEAGRPAADSQTFGLAPGPVTAHDTLSCVDGAGPTDTFGPVTVPQSGEPDEADVFSDKEGLATEPEAGRPAADSQTFGLAPGPVTAHDTLSCVDGAGPTDTFGPVTVPQSGEPDEADVFSDKEGLATEPEAGRPAADSQTFGLAPGPVTAHDTLSCVDGAGPTDTFGPVTVPQSGEPDEADVFSDKEGLATEPEAGRPAADSQTFGLAPGPVTAHDTLSCVDGAGPTDTFGPVTVPQSGEPDEADVFSDKEGLATEPEAGRPAADSQTFGLAPGPVTAHDTLSCVDGAGPTDTFGPVTVPQSGEPDEADVFSDKEGLATEPEAGRPAADSQTFGLAPGPVTAHDTLSCVDGAGPTDTFGPVTVPQSGEPDEADVFSDKEGLATEPEAGRPAADSQTFGLAPGPVTAHDTLSCVDGAGPTDTFGPVTVPQSGEPDEADVFSDKEGLATEPEAGRPAADSQTFGLAPGPVTAHDTLSCVDGAGPTDTFGPVTVPQSGEPDEADVFSDKEGLATEPEAGRPAADSQTFGLAPGPVTAHDTLSCVDGAGPTDTFGPVTVPQSGEPDEADVFSDKEGLATEPEAGRPAADSQTFGLAPGPVTAHDTLSCVDGAGPTDTFGPVTVPQSGEPDEADVFSDKEGLATEPEAGRPAADSQTFGLAPGPVTAHDTLSCVDGAGPTDTFGPVTVPQSGEPDEADVFSDKEGLATEPEAGRPAADSQTFGLAPGPVTAHDTLSCVDGAGPTDTFGPVTVPQSGEPDEADVFSDKEGLATEPEAGRPAADSQTFGLAPGPVTAHDTLSCVDGAGPTDTFGPVTVPQSGEPDEADVFSDKEEVLTGPEIDRSVHVSESVHIAPEELADHGSLTSVIAAEKSCALSIQEDTESSSHLESISESLPQMYVDISSGAAGQTGKNILSGQVEGVSYIPSCTSGSRNFKMTAETTSTPTAQASHHSTFATGLLHHQFAMDNDTAAIVVDSGSGMCKAGFAGNDAPQAVFPSVVGRPRYQGVMVGMDQKDSYVGNEAQSKRGILTLKYPIEHGIVTNWDDMEKIWHHTFYNELRVAPEEHPLLLTEAALNPKANREKMVQIMFETFNTPAMYMAIQAVLSLYTSGRTTGIVMDSGDGVTHTVPTYEGHALPHATLHLDLAGRDLTDYLMKILMERGYRFTTTAEREIVRDIKEKLCYVALDLEQEMATAASSSSLEKSYELPDGQVITIGSERFRCPEALFQPAFLGLEACGIHETTFNSIMKCDMDIRKNLYANTVLSGGTTMYPGITGRMQKELTALAPSTVKVKIIVPSERKYSVWMGGSILASLPTFQQMWISNQEYDEFGPSIVHHKCF</sequence>
<evidence type="ECO:0000256" key="1">
    <source>
        <dbReference type="RuleBase" id="RU000487"/>
    </source>
</evidence>
<evidence type="ECO:0000256" key="2">
    <source>
        <dbReference type="SAM" id="Coils"/>
    </source>
</evidence>
<feature type="compositionally biased region" description="Acidic residues" evidence="3">
    <location>
        <begin position="176"/>
        <end position="189"/>
    </location>
</feature>
<keyword evidence="4" id="KW-1185">Reference proteome</keyword>
<feature type="region of interest" description="Disordered" evidence="3">
    <location>
        <begin position="159"/>
        <end position="2616"/>
    </location>
</feature>
<dbReference type="InterPro" id="IPR020902">
    <property type="entry name" value="Actin/actin-like_CS"/>
</dbReference>
<evidence type="ECO:0000313" key="4">
    <source>
        <dbReference type="Proteomes" id="UP001652581"/>
    </source>
</evidence>
<dbReference type="Gene3D" id="3.30.420.40">
    <property type="match status" value="2"/>
</dbReference>
<comment type="similarity">
    <text evidence="1">Belongs to the actin family.</text>
</comment>
<dbReference type="PROSITE" id="PS01132">
    <property type="entry name" value="ACTINS_ACT_LIKE"/>
    <property type="match status" value="1"/>
</dbReference>
<keyword evidence="2" id="KW-0175">Coiled coil</keyword>
<proteinExistence type="inferred from homology"/>
<dbReference type="PANTHER" id="PTHR11937">
    <property type="entry name" value="ACTIN"/>
    <property type="match status" value="1"/>
</dbReference>
<evidence type="ECO:0000256" key="3">
    <source>
        <dbReference type="SAM" id="MobiDB-lite"/>
    </source>
</evidence>
<dbReference type="InterPro" id="IPR004000">
    <property type="entry name" value="Actin"/>
</dbReference>
<dbReference type="SUPFAM" id="SSF53067">
    <property type="entry name" value="Actin-like ATPase domain"/>
    <property type="match status" value="2"/>
</dbReference>
<reference evidence="5" key="1">
    <citation type="submission" date="2025-08" db="UniProtKB">
        <authorList>
            <consortium name="RefSeq"/>
        </authorList>
    </citation>
    <scope>IDENTIFICATION</scope>
</reference>
<protein>
    <recommendedName>
        <fullName evidence="6">Transforming acidic coiled-coil-containing protein 2</fullName>
    </recommendedName>
</protein>
<evidence type="ECO:0000313" key="5">
    <source>
        <dbReference type="RefSeq" id="XP_072793893.1"/>
    </source>
</evidence>
<dbReference type="Gene3D" id="3.90.640.10">
    <property type="entry name" value="Actin, Chain A, domain 4"/>
    <property type="match status" value="1"/>
</dbReference>
<dbReference type="Pfam" id="PF00022">
    <property type="entry name" value="Actin"/>
    <property type="match status" value="1"/>
</dbReference>
<dbReference type="GeneID" id="140685710"/>
<name>A0ABM5BBV9_VICPA</name>
<feature type="region of interest" description="Disordered" evidence="3">
    <location>
        <begin position="114"/>
        <end position="140"/>
    </location>
</feature>
<dbReference type="InterPro" id="IPR043129">
    <property type="entry name" value="ATPase_NBD"/>
</dbReference>
<dbReference type="RefSeq" id="XP_072793893.1">
    <property type="nucleotide sequence ID" value="XM_072937792.1"/>
</dbReference>
<dbReference type="CDD" id="cd10224">
    <property type="entry name" value="ASKHA_NBD_actin"/>
    <property type="match status" value="1"/>
</dbReference>
<gene>
    <name evidence="5" type="primary">LOC140685710</name>
</gene>